<proteinExistence type="predicted"/>
<gene>
    <name evidence="2" type="ORF">BDK63_001202</name>
</gene>
<sequence length="314" mass="33258">MTTTTRRLLGLLFGTLLSMQAMADHYAILTGGTSGVYYPVGLALKSVLDRELPEHTFSVVSTQASVENLNLLQKGEGIIALAQGDILSDAWEGNPEAGFPSSRTRIRLIGAAYPNFIHLLARSDAGITSLEDLAGKRVSVGAARSGNELNARALLGAAGLSYADLTLVEYLHYGESVELLVRGELDVVIVSAGLGVAAVTEASRRARVDLVPIAPEFIERRASMFMPGVIPAGSYPGQAEAVPTAALNNFLVTTSEAPDALVYRITRAIFDNLESIYAAHPAAEVISREGAVATLPIDLHPGAARYFRQAGVMP</sequence>
<dbReference type="InterPro" id="IPR011852">
    <property type="entry name" value="TRAP_TAXI"/>
</dbReference>
<comment type="caution">
    <text evidence="2">The sequence shown here is derived from an EMBL/GenBank/DDBJ whole genome shotgun (WGS) entry which is preliminary data.</text>
</comment>
<dbReference type="RefSeq" id="WP_183330461.1">
    <property type="nucleotide sequence ID" value="NZ_JACHZF010000007.1"/>
</dbReference>
<dbReference type="EMBL" id="JACHZF010000007">
    <property type="protein sequence ID" value="MBB3330345.1"/>
    <property type="molecule type" value="Genomic_DNA"/>
</dbReference>
<dbReference type="PANTHER" id="PTHR42941:SF1">
    <property type="entry name" value="SLL1037 PROTEIN"/>
    <property type="match status" value="1"/>
</dbReference>
<evidence type="ECO:0000256" key="1">
    <source>
        <dbReference type="SAM" id="SignalP"/>
    </source>
</evidence>
<evidence type="ECO:0000313" key="2">
    <source>
        <dbReference type="EMBL" id="MBB3330345.1"/>
    </source>
</evidence>
<dbReference type="Gene3D" id="3.40.190.10">
    <property type="entry name" value="Periplasmic binding protein-like II"/>
    <property type="match status" value="2"/>
</dbReference>
<name>A0A7W5K1Q4_9GAMM</name>
<feature type="chain" id="PRO_5031539959" description="C4-dicarboxylate ABC transporter" evidence="1">
    <location>
        <begin position="24"/>
        <end position="314"/>
    </location>
</feature>
<dbReference type="PANTHER" id="PTHR42941">
    <property type="entry name" value="SLL1037 PROTEIN"/>
    <property type="match status" value="1"/>
</dbReference>
<dbReference type="Proteomes" id="UP000553442">
    <property type="component" value="Unassembled WGS sequence"/>
</dbReference>
<evidence type="ECO:0000313" key="3">
    <source>
        <dbReference type="Proteomes" id="UP000553442"/>
    </source>
</evidence>
<feature type="signal peptide" evidence="1">
    <location>
        <begin position="1"/>
        <end position="23"/>
    </location>
</feature>
<organism evidence="2 3">
    <name type="scientific">Halomonas campaniensis</name>
    <dbReference type="NCBI Taxonomy" id="213554"/>
    <lineage>
        <taxon>Bacteria</taxon>
        <taxon>Pseudomonadati</taxon>
        <taxon>Pseudomonadota</taxon>
        <taxon>Gammaproteobacteria</taxon>
        <taxon>Oceanospirillales</taxon>
        <taxon>Halomonadaceae</taxon>
        <taxon>Halomonas</taxon>
    </lineage>
</organism>
<dbReference type="NCBIfam" id="TIGR02122">
    <property type="entry name" value="TRAP_TAXI"/>
    <property type="match status" value="1"/>
</dbReference>
<reference evidence="2 3" key="1">
    <citation type="submission" date="2020-08" db="EMBL/GenBank/DDBJ databases">
        <title>Genomic Encyclopedia of Archaeal and Bacterial Type Strains, Phase II (KMG-II): from individual species to whole genera.</title>
        <authorList>
            <person name="Goeker M."/>
        </authorList>
    </citation>
    <scope>NUCLEOTIDE SEQUENCE [LARGE SCALE GENOMIC DNA]</scope>
    <source>
        <strain evidence="2 3">5AG</strain>
    </source>
</reference>
<accession>A0A7W5K1Q4</accession>
<keyword evidence="3" id="KW-1185">Reference proteome</keyword>
<dbReference type="Pfam" id="PF16868">
    <property type="entry name" value="NMT1_3"/>
    <property type="match status" value="1"/>
</dbReference>
<dbReference type="SUPFAM" id="SSF53850">
    <property type="entry name" value="Periplasmic binding protein-like II"/>
    <property type="match status" value="1"/>
</dbReference>
<dbReference type="AlphaFoldDB" id="A0A7W5K1Q4"/>
<keyword evidence="1" id="KW-0732">Signal</keyword>
<protein>
    <recommendedName>
        <fullName evidence="4">C4-dicarboxylate ABC transporter</fullName>
    </recommendedName>
</protein>
<evidence type="ECO:0008006" key="4">
    <source>
        <dbReference type="Google" id="ProtNLM"/>
    </source>
</evidence>